<evidence type="ECO:0000313" key="3">
    <source>
        <dbReference type="EMBL" id="PXX78395.1"/>
    </source>
</evidence>
<feature type="signal peptide" evidence="2">
    <location>
        <begin position="1"/>
        <end position="20"/>
    </location>
</feature>
<feature type="compositionally biased region" description="Pro residues" evidence="1">
    <location>
        <begin position="22"/>
        <end position="40"/>
    </location>
</feature>
<name>A0A318KRS7_9NEIS</name>
<feature type="chain" id="PRO_5016334677" description="Spy/CpxP family protein refolding chaperone" evidence="2">
    <location>
        <begin position="21"/>
        <end position="423"/>
    </location>
</feature>
<dbReference type="OrthoDB" id="9178375at2"/>
<dbReference type="EMBL" id="QJKI01000011">
    <property type="protein sequence ID" value="PXX78395.1"/>
    <property type="molecule type" value="Genomic_DNA"/>
</dbReference>
<gene>
    <name evidence="3" type="ORF">DFR34_11127</name>
</gene>
<accession>A0A318KRS7</accession>
<reference evidence="3 4" key="1">
    <citation type="submission" date="2018-05" db="EMBL/GenBank/DDBJ databases">
        <title>Genomic Encyclopedia of Type Strains, Phase IV (KMG-IV): sequencing the most valuable type-strain genomes for metagenomic binning, comparative biology and taxonomic classification.</title>
        <authorList>
            <person name="Goeker M."/>
        </authorList>
    </citation>
    <scope>NUCLEOTIDE SEQUENCE [LARGE SCALE GENOMIC DNA]</scope>
    <source>
        <strain evidence="3 4">DSM 29661</strain>
    </source>
</reference>
<proteinExistence type="predicted"/>
<keyword evidence="2" id="KW-0732">Signal</keyword>
<dbReference type="Proteomes" id="UP000247555">
    <property type="component" value="Unassembled WGS sequence"/>
</dbReference>
<keyword evidence="4" id="KW-1185">Reference proteome</keyword>
<evidence type="ECO:0000256" key="1">
    <source>
        <dbReference type="SAM" id="MobiDB-lite"/>
    </source>
</evidence>
<protein>
    <recommendedName>
        <fullName evidence="5">Spy/CpxP family protein refolding chaperone</fullName>
    </recommendedName>
</protein>
<evidence type="ECO:0000256" key="2">
    <source>
        <dbReference type="SAM" id="SignalP"/>
    </source>
</evidence>
<organism evidence="3 4">
    <name type="scientific">Rivihabitans pingtungensis</name>
    <dbReference type="NCBI Taxonomy" id="1054498"/>
    <lineage>
        <taxon>Bacteria</taxon>
        <taxon>Pseudomonadati</taxon>
        <taxon>Pseudomonadota</taxon>
        <taxon>Betaproteobacteria</taxon>
        <taxon>Neisseriales</taxon>
        <taxon>Aquaspirillaceae</taxon>
        <taxon>Rivihabitans</taxon>
    </lineage>
</organism>
<evidence type="ECO:0008006" key="5">
    <source>
        <dbReference type="Google" id="ProtNLM"/>
    </source>
</evidence>
<feature type="region of interest" description="Disordered" evidence="1">
    <location>
        <begin position="18"/>
        <end position="43"/>
    </location>
</feature>
<evidence type="ECO:0000313" key="4">
    <source>
        <dbReference type="Proteomes" id="UP000247555"/>
    </source>
</evidence>
<dbReference type="RefSeq" id="WP_110390923.1">
    <property type="nucleotide sequence ID" value="NZ_QJKI01000011.1"/>
</dbReference>
<sequence length="423" mass="46134">MRPTLLALLLSSLLSTAALAQTPPPPPPGGPAGGPPPGAPGPQRYSLEQALSDQAQLHTIAFSGLAFLTGDFANDTFLPPGKVSDYFGFQYMRDIDTASGGHQGAFLTRIAHAMLALLTPEQRTLLIELARLQQPEVRRFAERRLPLIQAFRQQLDGRPLSGPGALSQAAVMKYSAELYELDGKLAYQRAKVMAHIVRSLDAQQRQALARMKFGDSRTWPNAPEVLDKRQFSHDVHVLVMTYASEMFSWAAGSLEADVYFCPERHGMYFGGFGMKTAPAIGRPDYAISTALTGDSGQALLALLTPEQRGALTELPAAQRADLAEIVRLRRQIASELRKLLNGEPADQAKVLAASRRYGELDGRLSWRYGMAFARIQASLSPPQRAQLARLRPPSGPGEPKGPFIYSEPVRNLSVGDSGFLFSR</sequence>
<feature type="region of interest" description="Disordered" evidence="1">
    <location>
        <begin position="383"/>
        <end position="404"/>
    </location>
</feature>
<comment type="caution">
    <text evidence="3">The sequence shown here is derived from an EMBL/GenBank/DDBJ whole genome shotgun (WGS) entry which is preliminary data.</text>
</comment>
<dbReference type="Gene3D" id="1.20.120.1490">
    <property type="match status" value="1"/>
</dbReference>
<dbReference type="AlphaFoldDB" id="A0A318KRS7"/>